<accession>A0ABV2UYC5</accession>
<dbReference type="InterPro" id="IPR051908">
    <property type="entry name" value="Ribosomal_N-acetyltransferase"/>
</dbReference>
<dbReference type="Pfam" id="PF13302">
    <property type="entry name" value="Acetyltransf_3"/>
    <property type="match status" value="1"/>
</dbReference>
<evidence type="ECO:0000259" key="1">
    <source>
        <dbReference type="PROSITE" id="PS51186"/>
    </source>
</evidence>
<gene>
    <name evidence="2" type="ORF">ABZZ21_18725</name>
</gene>
<dbReference type="RefSeq" id="WP_355397854.1">
    <property type="nucleotide sequence ID" value="NZ_JBEGHN010000001.1"/>
</dbReference>
<keyword evidence="3" id="KW-1185">Reference proteome</keyword>
<dbReference type="Gene3D" id="3.40.630.30">
    <property type="match status" value="1"/>
</dbReference>
<dbReference type="EC" id="2.3.1.-" evidence="2"/>
<comment type="caution">
    <text evidence="2">The sequence shown here is derived from an EMBL/GenBank/DDBJ whole genome shotgun (WGS) entry which is preliminary data.</text>
</comment>
<proteinExistence type="predicted"/>
<evidence type="ECO:0000313" key="3">
    <source>
        <dbReference type="Proteomes" id="UP001550210"/>
    </source>
</evidence>
<dbReference type="EMBL" id="JBEXPZ010000022">
    <property type="protein sequence ID" value="MET9846561.1"/>
    <property type="molecule type" value="Genomic_DNA"/>
</dbReference>
<dbReference type="CDD" id="cd04301">
    <property type="entry name" value="NAT_SF"/>
    <property type="match status" value="1"/>
</dbReference>
<dbReference type="GO" id="GO:0016746">
    <property type="term" value="F:acyltransferase activity"/>
    <property type="evidence" value="ECO:0007669"/>
    <property type="project" value="UniProtKB-KW"/>
</dbReference>
<dbReference type="InterPro" id="IPR016181">
    <property type="entry name" value="Acyl_CoA_acyltransferase"/>
</dbReference>
<feature type="domain" description="N-acetyltransferase" evidence="1">
    <location>
        <begin position="6"/>
        <end position="170"/>
    </location>
</feature>
<evidence type="ECO:0000313" key="2">
    <source>
        <dbReference type="EMBL" id="MET9846561.1"/>
    </source>
</evidence>
<protein>
    <submittedName>
        <fullName evidence="2">GNAT family N-acetyltransferase</fullName>
        <ecNumber evidence="2">2.3.1.-</ecNumber>
    </submittedName>
</protein>
<keyword evidence="2" id="KW-0808">Transferase</keyword>
<dbReference type="SUPFAM" id="SSF55729">
    <property type="entry name" value="Acyl-CoA N-acyltransferases (Nat)"/>
    <property type="match status" value="1"/>
</dbReference>
<dbReference type="PROSITE" id="PS51186">
    <property type="entry name" value="GNAT"/>
    <property type="match status" value="1"/>
</dbReference>
<reference evidence="2 3" key="1">
    <citation type="submission" date="2024-06" db="EMBL/GenBank/DDBJ databases">
        <title>The Natural Products Discovery Center: Release of the First 8490 Sequenced Strains for Exploring Actinobacteria Biosynthetic Diversity.</title>
        <authorList>
            <person name="Kalkreuter E."/>
            <person name="Kautsar S.A."/>
            <person name="Yang D."/>
            <person name="Bader C.D."/>
            <person name="Teijaro C.N."/>
            <person name="Fluegel L."/>
            <person name="Davis C.M."/>
            <person name="Simpson J.R."/>
            <person name="Lauterbach L."/>
            <person name="Steele A.D."/>
            <person name="Gui C."/>
            <person name="Meng S."/>
            <person name="Li G."/>
            <person name="Viehrig K."/>
            <person name="Ye F."/>
            <person name="Su P."/>
            <person name="Kiefer A.F."/>
            <person name="Nichols A."/>
            <person name="Cepeda A.J."/>
            <person name="Yan W."/>
            <person name="Fan B."/>
            <person name="Jiang Y."/>
            <person name="Adhikari A."/>
            <person name="Zheng C.-J."/>
            <person name="Schuster L."/>
            <person name="Cowan T.M."/>
            <person name="Smanski M.J."/>
            <person name="Chevrette M.G."/>
            <person name="De Carvalho L.P.S."/>
            <person name="Shen B."/>
        </authorList>
    </citation>
    <scope>NUCLEOTIDE SEQUENCE [LARGE SCALE GENOMIC DNA]</scope>
    <source>
        <strain evidence="2 3">NPDC006434</strain>
    </source>
</reference>
<dbReference type="PANTHER" id="PTHR43441">
    <property type="entry name" value="RIBOSOMAL-PROTEIN-SERINE ACETYLTRANSFERASE"/>
    <property type="match status" value="1"/>
</dbReference>
<name>A0ABV2UYC5_9ACTN</name>
<dbReference type="Proteomes" id="UP001550210">
    <property type="component" value="Unassembled WGS sequence"/>
</dbReference>
<sequence>MNQHPVTLTRIVPEDWQAVHTWACLPEACRFQPWGPNTEEETRVFVTAAAGAWSSTPRLRFAHVARLGDDAVGMGELHIRNRRHGQGEISYVVHPRVWGRGIGTEIGRLLLAYGFAELGLHRIHATCDPRNTGSSRVLNKLGMTYEGHLRHTARIRDGWRDSLVFSVLEEEWGARDAAARAW</sequence>
<dbReference type="InterPro" id="IPR000182">
    <property type="entry name" value="GNAT_dom"/>
</dbReference>
<organism evidence="2 3">
    <name type="scientific">Streptomyces ossamyceticus</name>
    <dbReference type="NCBI Taxonomy" id="249581"/>
    <lineage>
        <taxon>Bacteria</taxon>
        <taxon>Bacillati</taxon>
        <taxon>Actinomycetota</taxon>
        <taxon>Actinomycetes</taxon>
        <taxon>Kitasatosporales</taxon>
        <taxon>Streptomycetaceae</taxon>
        <taxon>Streptomyces</taxon>
    </lineage>
</organism>
<keyword evidence="2" id="KW-0012">Acyltransferase</keyword>
<dbReference type="PANTHER" id="PTHR43441:SF11">
    <property type="entry name" value="RIBOSOMAL-PROTEIN-SERINE ACETYLTRANSFERASE"/>
    <property type="match status" value="1"/>
</dbReference>